<keyword evidence="4" id="KW-0804">Transcription</keyword>
<proteinExistence type="inferred from homology"/>
<dbReference type="EMBL" id="CP036259">
    <property type="protein sequence ID" value="QDR80007.1"/>
    <property type="molecule type" value="Genomic_DNA"/>
</dbReference>
<dbReference type="InterPro" id="IPR000847">
    <property type="entry name" value="LysR_HTH_N"/>
</dbReference>
<dbReference type="OrthoDB" id="107670at2"/>
<feature type="domain" description="HTH lysR-type" evidence="5">
    <location>
        <begin position="1"/>
        <end position="58"/>
    </location>
</feature>
<organism evidence="6 7">
    <name type="scientific">Sporomusa termitida</name>
    <dbReference type="NCBI Taxonomy" id="2377"/>
    <lineage>
        <taxon>Bacteria</taxon>
        <taxon>Bacillati</taxon>
        <taxon>Bacillota</taxon>
        <taxon>Negativicutes</taxon>
        <taxon>Selenomonadales</taxon>
        <taxon>Sporomusaceae</taxon>
        <taxon>Sporomusa</taxon>
    </lineage>
</organism>
<evidence type="ECO:0000256" key="3">
    <source>
        <dbReference type="ARBA" id="ARBA00023125"/>
    </source>
</evidence>
<dbReference type="Pfam" id="PF00126">
    <property type="entry name" value="HTH_1"/>
    <property type="match status" value="1"/>
</dbReference>
<sequence>MEDRDWLILQALYEQKNITKTAQALFISQPALTARLRNIEEEFGIKIVYRTSKGVHFTPQGEYLAKSSTDILFNLRRIKEHVTDMNSSVAGTLRLGASSYFTMYMLPRLLQCFKQEHPHVEFKVTTSWSREVFNLVHNQDIHVGFVSSDYGWQSQRHLLFEEPVCIASASPLDIRNLPKLPRINYQTDSLIKAMIDKWWRENFAESPSISMEVDKLSTCKEMVASGLGYAIMPSLIVSNIEHLHKIILTDKEGKPILRRTWMLYHEELLEMNIVSAFVHFVKNIDFLNLILPCK</sequence>
<accession>A0A517DRR3</accession>
<name>A0A517DRR3_9FIRM</name>
<dbReference type="SUPFAM" id="SSF53850">
    <property type="entry name" value="Periplasmic binding protein-like II"/>
    <property type="match status" value="1"/>
</dbReference>
<evidence type="ECO:0000313" key="6">
    <source>
        <dbReference type="EMBL" id="QDR80007.1"/>
    </source>
</evidence>
<evidence type="ECO:0000259" key="5">
    <source>
        <dbReference type="PROSITE" id="PS50931"/>
    </source>
</evidence>
<reference evidence="6 7" key="1">
    <citation type="submission" date="2019-02" db="EMBL/GenBank/DDBJ databases">
        <title>Closed genome of Sporomusa termitida DSM 4440.</title>
        <authorList>
            <person name="Poehlein A."/>
            <person name="Daniel R."/>
        </authorList>
    </citation>
    <scope>NUCLEOTIDE SEQUENCE [LARGE SCALE GENOMIC DNA]</scope>
    <source>
        <strain evidence="6 7">DSM 4440</strain>
    </source>
</reference>
<dbReference type="PANTHER" id="PTHR30126">
    <property type="entry name" value="HTH-TYPE TRANSCRIPTIONAL REGULATOR"/>
    <property type="match status" value="1"/>
</dbReference>
<evidence type="ECO:0000256" key="4">
    <source>
        <dbReference type="ARBA" id="ARBA00023163"/>
    </source>
</evidence>
<dbReference type="CDD" id="cd05466">
    <property type="entry name" value="PBP2_LTTR_substrate"/>
    <property type="match status" value="1"/>
</dbReference>
<keyword evidence="7" id="KW-1185">Reference proteome</keyword>
<dbReference type="Proteomes" id="UP000320776">
    <property type="component" value="Chromosome"/>
</dbReference>
<gene>
    <name evidence="6" type="primary">yofA_2</name>
    <name evidence="6" type="ORF">SPTER_13160</name>
</gene>
<dbReference type="Gene3D" id="3.40.190.290">
    <property type="match status" value="1"/>
</dbReference>
<dbReference type="SUPFAM" id="SSF46785">
    <property type="entry name" value="Winged helix' DNA-binding domain"/>
    <property type="match status" value="1"/>
</dbReference>
<dbReference type="RefSeq" id="WP_144349579.1">
    <property type="nucleotide sequence ID" value="NZ_CP036259.1"/>
</dbReference>
<dbReference type="PANTHER" id="PTHR30126:SF78">
    <property type="entry name" value="HTH LYSR-TYPE DOMAIN-CONTAINING PROTEIN"/>
    <property type="match status" value="1"/>
</dbReference>
<keyword evidence="3" id="KW-0238">DNA-binding</keyword>
<keyword evidence="2" id="KW-0805">Transcription regulation</keyword>
<dbReference type="Pfam" id="PF03466">
    <property type="entry name" value="LysR_substrate"/>
    <property type="match status" value="1"/>
</dbReference>
<dbReference type="PRINTS" id="PR00039">
    <property type="entry name" value="HTHLYSR"/>
</dbReference>
<dbReference type="InterPro" id="IPR005119">
    <property type="entry name" value="LysR_subst-bd"/>
</dbReference>
<dbReference type="GO" id="GO:0003700">
    <property type="term" value="F:DNA-binding transcription factor activity"/>
    <property type="evidence" value="ECO:0007669"/>
    <property type="project" value="InterPro"/>
</dbReference>
<dbReference type="InterPro" id="IPR036388">
    <property type="entry name" value="WH-like_DNA-bd_sf"/>
</dbReference>
<protein>
    <submittedName>
        <fullName evidence="6">HTH-type transcriptional regulator YofA</fullName>
    </submittedName>
</protein>
<dbReference type="PROSITE" id="PS50931">
    <property type="entry name" value="HTH_LYSR"/>
    <property type="match status" value="1"/>
</dbReference>
<comment type="similarity">
    <text evidence="1">Belongs to the LysR transcriptional regulatory family.</text>
</comment>
<dbReference type="AlphaFoldDB" id="A0A517DRR3"/>
<dbReference type="InterPro" id="IPR036390">
    <property type="entry name" value="WH_DNA-bd_sf"/>
</dbReference>
<evidence type="ECO:0000256" key="1">
    <source>
        <dbReference type="ARBA" id="ARBA00009437"/>
    </source>
</evidence>
<dbReference type="KEGG" id="sted:SPTER_13160"/>
<dbReference type="Gene3D" id="1.10.10.10">
    <property type="entry name" value="Winged helix-like DNA-binding domain superfamily/Winged helix DNA-binding domain"/>
    <property type="match status" value="1"/>
</dbReference>
<evidence type="ECO:0000313" key="7">
    <source>
        <dbReference type="Proteomes" id="UP000320776"/>
    </source>
</evidence>
<dbReference type="GO" id="GO:0000976">
    <property type="term" value="F:transcription cis-regulatory region binding"/>
    <property type="evidence" value="ECO:0007669"/>
    <property type="project" value="TreeGrafter"/>
</dbReference>
<evidence type="ECO:0000256" key="2">
    <source>
        <dbReference type="ARBA" id="ARBA00023015"/>
    </source>
</evidence>